<dbReference type="PATRIC" id="fig|872965.6.peg.264"/>
<dbReference type="InterPro" id="IPR028098">
    <property type="entry name" value="Glyco_trans_4-like_N"/>
</dbReference>
<evidence type="ECO:0000259" key="4">
    <source>
        <dbReference type="Pfam" id="PF13439"/>
    </source>
</evidence>
<dbReference type="PANTHER" id="PTHR12526:SF510">
    <property type="entry name" value="D-INOSITOL 3-PHOSPHATE GLYCOSYLTRANSFERASE"/>
    <property type="match status" value="1"/>
</dbReference>
<name>A0A0M9UCG5_9CHLR</name>
<sequence>MSESIEPLTIALICNLYPPYIVGGNEILARDVAEALRARGHTVHILTGYGEQLPRDGFTHGVLDINLDRKEDLFLGGLPLTAARVMRWKIFNTRTYRNVRATLAALRPDMVIAWNLYQASMSPLAAARGGDWPVVAHPADKWLVAGLWDVGLQVPVHNRKQQMALTLLRSGVQPVVRRFAMPDYVLAVSEFIRQLHIARGFPAEQSLATYLGVPADMFAYRERTFPGERPWRLVFAAQLWHGKGPQVAIEAVARLRARNDIPPVMLDIYGSGTDNFMAFLHKKIADLGVGDVVRVHGFVPRAQLARVFQEGDVYLFCSIWDEPFSGGLLEALATGIPTIATTTGGTPEAIRDGENGLLVPPDDPAALEQALVRLMHDADLYHRLSQNGAADVRHRWTFDRYIDRLERVYTAIVQAHRRGERANLVRLAAQVAPHIHG</sequence>
<dbReference type="PANTHER" id="PTHR12526">
    <property type="entry name" value="GLYCOSYLTRANSFERASE"/>
    <property type="match status" value="1"/>
</dbReference>
<evidence type="ECO:0000313" key="6">
    <source>
        <dbReference type="EMBL" id="KPL89219.1"/>
    </source>
</evidence>
<dbReference type="RefSeq" id="WP_054492792.1">
    <property type="nucleotide sequence ID" value="NZ_BBZA01000089.1"/>
</dbReference>
<evidence type="ECO:0000313" key="7">
    <source>
        <dbReference type="Proteomes" id="UP000037784"/>
    </source>
</evidence>
<dbReference type="GO" id="GO:0016757">
    <property type="term" value="F:glycosyltransferase activity"/>
    <property type="evidence" value="ECO:0007669"/>
    <property type="project" value="UniProtKB-KW"/>
</dbReference>
<dbReference type="Proteomes" id="UP000037784">
    <property type="component" value="Unassembled WGS sequence"/>
</dbReference>
<evidence type="ECO:0000256" key="1">
    <source>
        <dbReference type="ARBA" id="ARBA00022676"/>
    </source>
</evidence>
<dbReference type="AlphaFoldDB" id="A0A0M9UCG5"/>
<protein>
    <recommendedName>
        <fullName evidence="9">Glycosyl transferase family 1 domain-containing protein</fullName>
    </recommendedName>
</protein>
<dbReference type="SUPFAM" id="SSF53756">
    <property type="entry name" value="UDP-Glycosyltransferase/glycogen phosphorylase"/>
    <property type="match status" value="1"/>
</dbReference>
<proteinExistence type="predicted"/>
<dbReference type="EMBL" id="LGKN01000003">
    <property type="protein sequence ID" value="KPL89219.1"/>
    <property type="molecule type" value="Genomic_DNA"/>
</dbReference>
<gene>
    <name evidence="5" type="ORF">ARMA_1333</name>
    <name evidence="6" type="ORF">SE16_01590</name>
</gene>
<dbReference type="Proteomes" id="UP000050502">
    <property type="component" value="Unassembled WGS sequence"/>
</dbReference>
<dbReference type="Pfam" id="PF13439">
    <property type="entry name" value="Glyco_transf_4"/>
    <property type="match status" value="1"/>
</dbReference>
<evidence type="ECO:0000256" key="2">
    <source>
        <dbReference type="ARBA" id="ARBA00022679"/>
    </source>
</evidence>
<reference evidence="6 8" key="2">
    <citation type="submission" date="2015-07" db="EMBL/GenBank/DDBJ databases">
        <title>Whole genome sequence of Ardenticatena maritima DSM 23922.</title>
        <authorList>
            <person name="Hemp J."/>
            <person name="Ward L.M."/>
            <person name="Pace L.A."/>
            <person name="Fischer W.W."/>
        </authorList>
    </citation>
    <scope>NUCLEOTIDE SEQUENCE [LARGE SCALE GENOMIC DNA]</scope>
    <source>
        <strain evidence="6 8">110S</strain>
    </source>
</reference>
<evidence type="ECO:0000259" key="3">
    <source>
        <dbReference type="Pfam" id="PF00534"/>
    </source>
</evidence>
<accession>A0A0M9UCG5</accession>
<dbReference type="CDD" id="cd03801">
    <property type="entry name" value="GT4_PimA-like"/>
    <property type="match status" value="1"/>
</dbReference>
<dbReference type="EMBL" id="BBZA01000089">
    <property type="protein sequence ID" value="GAP62910.1"/>
    <property type="molecule type" value="Genomic_DNA"/>
</dbReference>
<dbReference type="Pfam" id="PF00534">
    <property type="entry name" value="Glycos_transf_1"/>
    <property type="match status" value="1"/>
</dbReference>
<organism evidence="5 7">
    <name type="scientific">Ardenticatena maritima</name>
    <dbReference type="NCBI Taxonomy" id="872965"/>
    <lineage>
        <taxon>Bacteria</taxon>
        <taxon>Bacillati</taxon>
        <taxon>Chloroflexota</taxon>
        <taxon>Ardenticatenia</taxon>
        <taxon>Ardenticatenales</taxon>
        <taxon>Ardenticatenaceae</taxon>
        <taxon>Ardenticatena</taxon>
    </lineage>
</organism>
<keyword evidence="1" id="KW-0328">Glycosyltransferase</keyword>
<reference evidence="7" key="3">
    <citation type="submission" date="2015-08" db="EMBL/GenBank/DDBJ databases">
        <title>Draft Genome Sequence of a Heterotrophic Facultative Anaerobic Bacterium Ardenticatena maritima Strain 110S.</title>
        <authorList>
            <person name="Kawaichi S."/>
            <person name="Yoshida T."/>
            <person name="Sako Y."/>
            <person name="Nakamura R."/>
        </authorList>
    </citation>
    <scope>NUCLEOTIDE SEQUENCE [LARGE SCALE GENOMIC DNA]</scope>
    <source>
        <strain evidence="7">110S</strain>
    </source>
</reference>
<evidence type="ECO:0000313" key="5">
    <source>
        <dbReference type="EMBL" id="GAP62910.1"/>
    </source>
</evidence>
<comment type="caution">
    <text evidence="5">The sequence shown here is derived from an EMBL/GenBank/DDBJ whole genome shotgun (WGS) entry which is preliminary data.</text>
</comment>
<dbReference type="Gene3D" id="3.40.50.2000">
    <property type="entry name" value="Glycogen Phosphorylase B"/>
    <property type="match status" value="2"/>
</dbReference>
<dbReference type="OrthoDB" id="9806653at2"/>
<keyword evidence="2" id="KW-0808">Transferase</keyword>
<evidence type="ECO:0008006" key="9">
    <source>
        <dbReference type="Google" id="ProtNLM"/>
    </source>
</evidence>
<keyword evidence="7" id="KW-1185">Reference proteome</keyword>
<reference evidence="5 7" key="1">
    <citation type="journal article" date="2015" name="Genome Announc.">
        <title>Draft Genome Sequence of a Heterotrophic Facultative Anaerobic Thermophilic Bacterium, Ardenticatena maritima Strain 110ST.</title>
        <authorList>
            <person name="Kawaichi S."/>
            <person name="Yoshida T."/>
            <person name="Sako Y."/>
            <person name="Nakamura R."/>
        </authorList>
    </citation>
    <scope>NUCLEOTIDE SEQUENCE [LARGE SCALE GENOMIC DNA]</scope>
    <source>
        <strain evidence="5 7">110S</strain>
    </source>
</reference>
<dbReference type="InterPro" id="IPR001296">
    <property type="entry name" value="Glyco_trans_1"/>
</dbReference>
<feature type="domain" description="Glycosyl transferase family 1" evidence="3">
    <location>
        <begin position="220"/>
        <end position="389"/>
    </location>
</feature>
<evidence type="ECO:0000313" key="8">
    <source>
        <dbReference type="Proteomes" id="UP000050502"/>
    </source>
</evidence>
<dbReference type="InParanoid" id="A0A0M9UCG5"/>
<feature type="domain" description="Glycosyltransferase subfamily 4-like N-terminal" evidence="4">
    <location>
        <begin position="22"/>
        <end position="213"/>
    </location>
</feature>
<dbReference type="STRING" id="872965.SE16_01590"/>